<feature type="transmembrane region" description="Helical" evidence="1">
    <location>
        <begin position="6"/>
        <end position="23"/>
    </location>
</feature>
<reference evidence="2 3" key="1">
    <citation type="submission" date="2019-01" db="EMBL/GenBank/DDBJ databases">
        <title>A chromosome-scale genome assembly of the yellow perch, Perca flavescens.</title>
        <authorList>
            <person name="Feron R."/>
            <person name="Morvezen R."/>
            <person name="Bestin A."/>
            <person name="Haffray P."/>
            <person name="Klopp C."/>
            <person name="Zahm M."/>
            <person name="Cabau C."/>
            <person name="Roques C."/>
            <person name="Donnadieu C."/>
            <person name="Bouchez O."/>
            <person name="Christie M."/>
            <person name="Larson W."/>
            <person name="Guiguen Y."/>
        </authorList>
    </citation>
    <scope>NUCLEOTIDE SEQUENCE [LARGE SCALE GENOMIC DNA]</scope>
    <source>
        <strain evidence="2">YP-PL-M2</strain>
        <tissue evidence="2">Blood</tissue>
    </source>
</reference>
<gene>
    <name evidence="2" type="ORF">EPR50_G00227800</name>
</gene>
<sequence>MLPGGLVSGGGGGGGGLCLLRWLGLRLWSRRGTLVFALLWFGSWLFLNGLVLVHRTILSDYCTDDKSKRILQRLGICSPSLSVHLLHALRGEKGSQLTINMKSKTNQYVIIIS</sequence>
<protein>
    <submittedName>
        <fullName evidence="2">Uncharacterized protein</fullName>
    </submittedName>
</protein>
<keyword evidence="1" id="KW-0812">Transmembrane</keyword>
<dbReference type="AlphaFoldDB" id="A0A484C181"/>
<feature type="transmembrane region" description="Helical" evidence="1">
    <location>
        <begin position="35"/>
        <end position="53"/>
    </location>
</feature>
<organism evidence="2 3">
    <name type="scientific">Perca flavescens</name>
    <name type="common">American yellow perch</name>
    <name type="synonym">Morone flavescens</name>
    <dbReference type="NCBI Taxonomy" id="8167"/>
    <lineage>
        <taxon>Eukaryota</taxon>
        <taxon>Metazoa</taxon>
        <taxon>Chordata</taxon>
        <taxon>Craniata</taxon>
        <taxon>Vertebrata</taxon>
        <taxon>Euteleostomi</taxon>
        <taxon>Actinopterygii</taxon>
        <taxon>Neopterygii</taxon>
        <taxon>Teleostei</taxon>
        <taxon>Neoteleostei</taxon>
        <taxon>Acanthomorphata</taxon>
        <taxon>Eupercaria</taxon>
        <taxon>Perciformes</taxon>
        <taxon>Percoidei</taxon>
        <taxon>Percidae</taxon>
        <taxon>Percinae</taxon>
        <taxon>Perca</taxon>
    </lineage>
</organism>
<evidence type="ECO:0000313" key="3">
    <source>
        <dbReference type="Proteomes" id="UP000295070"/>
    </source>
</evidence>
<keyword evidence="3" id="KW-1185">Reference proteome</keyword>
<name>A0A484C181_PERFV</name>
<comment type="caution">
    <text evidence="2">The sequence shown here is derived from an EMBL/GenBank/DDBJ whole genome shotgun (WGS) entry which is preliminary data.</text>
</comment>
<proteinExistence type="predicted"/>
<evidence type="ECO:0000256" key="1">
    <source>
        <dbReference type="SAM" id="Phobius"/>
    </source>
</evidence>
<evidence type="ECO:0000313" key="2">
    <source>
        <dbReference type="EMBL" id="TDG97560.1"/>
    </source>
</evidence>
<dbReference type="EMBL" id="SCKG01000022">
    <property type="protein sequence ID" value="TDG97560.1"/>
    <property type="molecule type" value="Genomic_DNA"/>
</dbReference>
<accession>A0A484C181</accession>
<keyword evidence="1" id="KW-1133">Transmembrane helix</keyword>
<dbReference type="Proteomes" id="UP000295070">
    <property type="component" value="Chromosome 22"/>
</dbReference>
<keyword evidence="1" id="KW-0472">Membrane</keyword>